<protein>
    <recommendedName>
        <fullName evidence="6 10">UDP-glucose 4-epimerase</fullName>
        <ecNumber evidence="5 10">5.1.3.2</ecNumber>
    </recommendedName>
</protein>
<accession>A0A1G7TV81</accession>
<evidence type="ECO:0000256" key="9">
    <source>
        <dbReference type="ARBA" id="ARBA00023277"/>
    </source>
</evidence>
<evidence type="ECO:0000256" key="2">
    <source>
        <dbReference type="ARBA" id="ARBA00001911"/>
    </source>
</evidence>
<evidence type="ECO:0000256" key="10">
    <source>
        <dbReference type="RuleBase" id="RU366046"/>
    </source>
</evidence>
<dbReference type="InterPro" id="IPR001509">
    <property type="entry name" value="Epimerase_deHydtase"/>
</dbReference>
<comment type="subunit">
    <text evidence="10">Homodimer.</text>
</comment>
<dbReference type="CDD" id="cd05247">
    <property type="entry name" value="UDP_G4E_1_SDR_e"/>
    <property type="match status" value="1"/>
</dbReference>
<evidence type="ECO:0000313" key="13">
    <source>
        <dbReference type="Proteomes" id="UP000217076"/>
    </source>
</evidence>
<evidence type="ECO:0000256" key="5">
    <source>
        <dbReference type="ARBA" id="ARBA00013189"/>
    </source>
</evidence>
<dbReference type="InterPro" id="IPR036291">
    <property type="entry name" value="NAD(P)-bd_dom_sf"/>
</dbReference>
<dbReference type="GO" id="GO:0033499">
    <property type="term" value="P:galactose catabolic process via UDP-galactose, Leloir pathway"/>
    <property type="evidence" value="ECO:0007669"/>
    <property type="project" value="TreeGrafter"/>
</dbReference>
<dbReference type="EMBL" id="FNCV01000001">
    <property type="protein sequence ID" value="SDG39172.1"/>
    <property type="molecule type" value="Genomic_DNA"/>
</dbReference>
<comment type="pathway">
    <text evidence="3 10">Carbohydrate metabolism; galactose metabolism.</text>
</comment>
<reference evidence="13" key="1">
    <citation type="submission" date="2016-10" db="EMBL/GenBank/DDBJ databases">
        <authorList>
            <person name="Varghese N."/>
            <person name="Submissions S."/>
        </authorList>
    </citation>
    <scope>NUCLEOTIDE SEQUENCE [LARGE SCALE GENOMIC DNA]</scope>
    <source>
        <strain evidence="13">930I</strain>
    </source>
</reference>
<comment type="cofactor">
    <cofactor evidence="2 10">
        <name>NAD(+)</name>
        <dbReference type="ChEBI" id="CHEBI:57540"/>
    </cofactor>
</comment>
<evidence type="ECO:0000259" key="11">
    <source>
        <dbReference type="Pfam" id="PF01370"/>
    </source>
</evidence>
<dbReference type="GO" id="GO:0003978">
    <property type="term" value="F:UDP-glucose 4-epimerase activity"/>
    <property type="evidence" value="ECO:0007669"/>
    <property type="project" value="UniProtKB-UniRule"/>
</dbReference>
<dbReference type="AlphaFoldDB" id="A0A1G7TV81"/>
<evidence type="ECO:0000256" key="6">
    <source>
        <dbReference type="ARBA" id="ARBA00018569"/>
    </source>
</evidence>
<evidence type="ECO:0000256" key="3">
    <source>
        <dbReference type="ARBA" id="ARBA00004947"/>
    </source>
</evidence>
<dbReference type="Gene3D" id="3.90.25.10">
    <property type="entry name" value="UDP-galactose 4-epimerase, domain 1"/>
    <property type="match status" value="1"/>
</dbReference>
<keyword evidence="7 10" id="KW-0520">NAD</keyword>
<dbReference type="STRING" id="83401.SAMN05421742_101114"/>
<gene>
    <name evidence="12" type="ORF">SAMN05421742_101114</name>
</gene>
<name>A0A1G7TV81_9PROT</name>
<evidence type="ECO:0000256" key="4">
    <source>
        <dbReference type="ARBA" id="ARBA00007637"/>
    </source>
</evidence>
<evidence type="ECO:0000256" key="1">
    <source>
        <dbReference type="ARBA" id="ARBA00000083"/>
    </source>
</evidence>
<keyword evidence="13" id="KW-1185">Reference proteome</keyword>
<dbReference type="Gene3D" id="3.40.50.720">
    <property type="entry name" value="NAD(P)-binding Rossmann-like Domain"/>
    <property type="match status" value="1"/>
</dbReference>
<organism evidence="12 13">
    <name type="scientific">Roseospirillum parvum</name>
    <dbReference type="NCBI Taxonomy" id="83401"/>
    <lineage>
        <taxon>Bacteria</taxon>
        <taxon>Pseudomonadati</taxon>
        <taxon>Pseudomonadota</taxon>
        <taxon>Alphaproteobacteria</taxon>
        <taxon>Rhodospirillales</taxon>
        <taxon>Rhodospirillaceae</taxon>
        <taxon>Roseospirillum</taxon>
    </lineage>
</organism>
<evidence type="ECO:0000256" key="8">
    <source>
        <dbReference type="ARBA" id="ARBA00023235"/>
    </source>
</evidence>
<dbReference type="RefSeq" id="WP_092613989.1">
    <property type="nucleotide sequence ID" value="NZ_FNCV01000001.1"/>
</dbReference>
<dbReference type="Pfam" id="PF01370">
    <property type="entry name" value="Epimerase"/>
    <property type="match status" value="1"/>
</dbReference>
<dbReference type="InterPro" id="IPR005886">
    <property type="entry name" value="UDP_G4E"/>
</dbReference>
<dbReference type="NCBIfam" id="TIGR01179">
    <property type="entry name" value="galE"/>
    <property type="match status" value="1"/>
</dbReference>
<dbReference type="OrthoDB" id="9801785at2"/>
<evidence type="ECO:0000313" key="12">
    <source>
        <dbReference type="EMBL" id="SDG39172.1"/>
    </source>
</evidence>
<sequence length="328" mass="34370">MSAILVTGGAGYIGSHVCKALARAGHLPVSLDNLSRGHRDLVRFGPLVTADLDDRAALRHTLAEHPIAAVVHLAGYTYLGESVRQPGLYYRNNVGGALALLETLVEDAAQAPPPLVFSSTCAVYGTPERMPLDETPPPAPINPYGRGKWMIEQMMADFRAAHGLAFTALRYFNAAGADPEGETGERHDPETHLIPLAIAAALGRGPGLSVFGDDYPTPDGTAVRDYVHVSDLAAAHVQAVEALLGGAPGGVFNLGSGQGASVRQVIAAVAAATGCPVPATVTGRRPGDPPVLVADSTRARRELGWQPARSDLPTVVADAVSWHRRDWG</sequence>
<comment type="catalytic activity">
    <reaction evidence="1 10">
        <text>UDP-alpha-D-glucose = UDP-alpha-D-galactose</text>
        <dbReference type="Rhea" id="RHEA:22168"/>
        <dbReference type="ChEBI" id="CHEBI:58885"/>
        <dbReference type="ChEBI" id="CHEBI:66914"/>
        <dbReference type="EC" id="5.1.3.2"/>
    </reaction>
</comment>
<keyword evidence="8 10" id="KW-0413">Isomerase</keyword>
<evidence type="ECO:0000256" key="7">
    <source>
        <dbReference type="ARBA" id="ARBA00023027"/>
    </source>
</evidence>
<dbReference type="EC" id="5.1.3.2" evidence="5 10"/>
<dbReference type="PANTHER" id="PTHR43725">
    <property type="entry name" value="UDP-GLUCOSE 4-EPIMERASE"/>
    <property type="match status" value="1"/>
</dbReference>
<keyword evidence="9 10" id="KW-0119">Carbohydrate metabolism</keyword>
<dbReference type="PANTHER" id="PTHR43725:SF53">
    <property type="entry name" value="UDP-ARABINOSE 4-EPIMERASE 1"/>
    <property type="match status" value="1"/>
</dbReference>
<feature type="domain" description="NAD-dependent epimerase/dehydratase" evidence="11">
    <location>
        <begin position="4"/>
        <end position="255"/>
    </location>
</feature>
<dbReference type="Proteomes" id="UP000217076">
    <property type="component" value="Unassembled WGS sequence"/>
</dbReference>
<proteinExistence type="inferred from homology"/>
<comment type="similarity">
    <text evidence="4 10">Belongs to the NAD(P)-dependent epimerase/dehydratase family.</text>
</comment>
<dbReference type="UniPathway" id="UPA00214"/>
<dbReference type="SUPFAM" id="SSF51735">
    <property type="entry name" value="NAD(P)-binding Rossmann-fold domains"/>
    <property type="match status" value="1"/>
</dbReference>